<dbReference type="AlphaFoldDB" id="A0A830CNZ3"/>
<evidence type="ECO:0000313" key="2">
    <source>
        <dbReference type="Proteomes" id="UP000653305"/>
    </source>
</evidence>
<sequence length="63" mass="7100">MEPLRVIPERRRQGALHGTTLADQFLPITNSWGSRLAFTPNSMLFGEHLIFVMTGILIEFGSK</sequence>
<name>A0A830CNZ3_9LAMI</name>
<reference evidence="1" key="1">
    <citation type="submission" date="2020-07" db="EMBL/GenBank/DDBJ databases">
        <title>Ethylene signaling mediates host invasion by parasitic plants.</title>
        <authorList>
            <person name="Yoshida S."/>
        </authorList>
    </citation>
    <scope>NUCLEOTIDE SEQUENCE</scope>
    <source>
        <strain evidence="1">Okayama</strain>
    </source>
</reference>
<comment type="caution">
    <text evidence="1">The sequence shown here is derived from an EMBL/GenBank/DDBJ whole genome shotgun (WGS) entry which is preliminary data.</text>
</comment>
<dbReference type="EMBL" id="BMAC01000560">
    <property type="protein sequence ID" value="GFP99178.1"/>
    <property type="molecule type" value="Genomic_DNA"/>
</dbReference>
<protein>
    <submittedName>
        <fullName evidence="1">Putative ribonuclease h protein at1g65750</fullName>
    </submittedName>
</protein>
<keyword evidence="2" id="KW-1185">Reference proteome</keyword>
<proteinExistence type="predicted"/>
<dbReference type="Proteomes" id="UP000653305">
    <property type="component" value="Unassembled WGS sequence"/>
</dbReference>
<accession>A0A830CNZ3</accession>
<gene>
    <name evidence="1" type="ORF">PHJA_002061700</name>
</gene>
<organism evidence="1 2">
    <name type="scientific">Phtheirospermum japonicum</name>
    <dbReference type="NCBI Taxonomy" id="374723"/>
    <lineage>
        <taxon>Eukaryota</taxon>
        <taxon>Viridiplantae</taxon>
        <taxon>Streptophyta</taxon>
        <taxon>Embryophyta</taxon>
        <taxon>Tracheophyta</taxon>
        <taxon>Spermatophyta</taxon>
        <taxon>Magnoliopsida</taxon>
        <taxon>eudicotyledons</taxon>
        <taxon>Gunneridae</taxon>
        <taxon>Pentapetalae</taxon>
        <taxon>asterids</taxon>
        <taxon>lamiids</taxon>
        <taxon>Lamiales</taxon>
        <taxon>Orobanchaceae</taxon>
        <taxon>Orobanchaceae incertae sedis</taxon>
        <taxon>Phtheirospermum</taxon>
    </lineage>
</organism>
<evidence type="ECO:0000313" key="1">
    <source>
        <dbReference type="EMBL" id="GFP99178.1"/>
    </source>
</evidence>